<protein>
    <submittedName>
        <fullName evidence="1">Uncharacterized protein</fullName>
    </submittedName>
</protein>
<dbReference type="EMBL" id="VNHT01000038">
    <property type="protein sequence ID" value="TYP84701.1"/>
    <property type="molecule type" value="Genomic_DNA"/>
</dbReference>
<organism evidence="1 3">
    <name type="scientific">Nitrosomonas communis</name>
    <dbReference type="NCBI Taxonomy" id="44574"/>
    <lineage>
        <taxon>Bacteria</taxon>
        <taxon>Pseudomonadati</taxon>
        <taxon>Pseudomonadota</taxon>
        <taxon>Betaproteobacteria</taxon>
        <taxon>Nitrosomonadales</taxon>
        <taxon>Nitrosomonadaceae</taxon>
        <taxon>Nitrosomonas</taxon>
    </lineage>
</organism>
<gene>
    <name evidence="1" type="ORF">AAW31_04785</name>
    <name evidence="2" type="ORF">BCL69_103811</name>
</gene>
<evidence type="ECO:0000313" key="3">
    <source>
        <dbReference type="Proteomes" id="UP000034156"/>
    </source>
</evidence>
<dbReference type="Proteomes" id="UP000324176">
    <property type="component" value="Unassembled WGS sequence"/>
</dbReference>
<evidence type="ECO:0000313" key="4">
    <source>
        <dbReference type="Proteomes" id="UP000324176"/>
    </source>
</evidence>
<reference evidence="2 4" key="3">
    <citation type="submission" date="2019-07" db="EMBL/GenBank/DDBJ databases">
        <title>Active sludge and wastewater microbial communities from Klosterneuburg, Austria.</title>
        <authorList>
            <person name="Wagner M."/>
        </authorList>
    </citation>
    <scope>NUCLEOTIDE SEQUENCE [LARGE SCALE GENOMIC DNA]</scope>
    <source>
        <strain evidence="2 4">Nm2</strain>
    </source>
</reference>
<name>A0A0F7KAC3_9PROT</name>
<reference evidence="1 3" key="2">
    <citation type="journal article" date="2016" name="Genome Announc.">
        <title>Genome Sequence of Nitrosomonas communis Strain Nm2, a Mesophilic Ammonia-Oxidizing Bacterium Isolated from Mediterranean Soil.</title>
        <authorList>
            <person name="Kozlowski J.A."/>
            <person name="Kits K.D."/>
            <person name="Stein L.Y."/>
        </authorList>
    </citation>
    <scope>NUCLEOTIDE SEQUENCE [LARGE SCALE GENOMIC DNA]</scope>
    <source>
        <strain evidence="1 3">Nm2</strain>
    </source>
</reference>
<dbReference type="PATRIC" id="fig|44574.3.peg.1162"/>
<evidence type="ECO:0000313" key="2">
    <source>
        <dbReference type="EMBL" id="TYP84701.1"/>
    </source>
</evidence>
<dbReference type="AlphaFoldDB" id="A0A0F7KAC3"/>
<reference evidence="3" key="1">
    <citation type="submission" date="2015-05" db="EMBL/GenBank/DDBJ databases">
        <title>Draft genome of Nitrosomonas communis strain Nm2.</title>
        <authorList>
            <person name="Kozlowski J.A."/>
            <person name="Kits K.D."/>
            <person name="Stein L.Y."/>
        </authorList>
    </citation>
    <scope>NUCLEOTIDE SEQUENCE [LARGE SCALE GENOMIC DNA]</scope>
    <source>
        <strain evidence="3">Nm2</strain>
    </source>
</reference>
<keyword evidence="3" id="KW-1185">Reference proteome</keyword>
<sequence length="137" mass="15300">MGVAEMSKPCNLDTSQIDERKPDGVGLRFELDEKQYLVLMFIESSYLLITVDDGSVYIGGTGFNAEGCRLYHHQTEIIQGFLGVRLERNGEVIGSIEFSTKEIILTLDETKKKISLNLNDDARTRIEGMFARAGGLH</sequence>
<proteinExistence type="predicted"/>
<accession>A0A0F7KAC3</accession>
<dbReference type="EMBL" id="CP011451">
    <property type="protein sequence ID" value="AKH37270.1"/>
    <property type="molecule type" value="Genomic_DNA"/>
</dbReference>
<dbReference type="KEGG" id="nco:AAW31_04785"/>
<dbReference type="Proteomes" id="UP000034156">
    <property type="component" value="Chromosome"/>
</dbReference>
<evidence type="ECO:0000313" key="1">
    <source>
        <dbReference type="EMBL" id="AKH37270.1"/>
    </source>
</evidence>